<evidence type="ECO:0000313" key="17">
    <source>
        <dbReference type="Proteomes" id="UP000599074"/>
    </source>
</evidence>
<dbReference type="InterPro" id="IPR036890">
    <property type="entry name" value="HATPase_C_sf"/>
</dbReference>
<evidence type="ECO:0000259" key="15">
    <source>
        <dbReference type="PROSITE" id="PS50885"/>
    </source>
</evidence>
<dbReference type="InterPro" id="IPR003661">
    <property type="entry name" value="HisK_dim/P_dom"/>
</dbReference>
<dbReference type="InterPro" id="IPR003660">
    <property type="entry name" value="HAMP_dom"/>
</dbReference>
<evidence type="ECO:0000313" key="16">
    <source>
        <dbReference type="EMBL" id="GII23007.1"/>
    </source>
</evidence>
<dbReference type="AlphaFoldDB" id="A0A8J3TD70"/>
<keyword evidence="10" id="KW-0902">Two-component regulatory system</keyword>
<evidence type="ECO:0000256" key="10">
    <source>
        <dbReference type="ARBA" id="ARBA00023012"/>
    </source>
</evidence>
<keyword evidence="6" id="KW-0808">Transferase</keyword>
<feature type="domain" description="Histidine kinase" evidence="14">
    <location>
        <begin position="290"/>
        <end position="505"/>
    </location>
</feature>
<protein>
    <recommendedName>
        <fullName evidence="4">histidine kinase</fullName>
        <ecNumber evidence="4">2.7.13.3</ecNumber>
    </recommendedName>
</protein>
<comment type="cofactor">
    <cofactor evidence="2">
        <name>a divalent metal cation</name>
        <dbReference type="ChEBI" id="CHEBI:60240"/>
    </cofactor>
</comment>
<dbReference type="Gene3D" id="3.30.565.10">
    <property type="entry name" value="Histidine kinase-like ATPase, C-terminal domain"/>
    <property type="match status" value="1"/>
</dbReference>
<feature type="domain" description="HAMP" evidence="15">
    <location>
        <begin position="215"/>
        <end position="268"/>
    </location>
</feature>
<evidence type="ECO:0000256" key="12">
    <source>
        <dbReference type="SAM" id="MobiDB-lite"/>
    </source>
</evidence>
<keyword evidence="8 16" id="KW-0418">Kinase</keyword>
<keyword evidence="7 13" id="KW-0812">Transmembrane</keyword>
<dbReference type="CDD" id="cd00082">
    <property type="entry name" value="HisKA"/>
    <property type="match status" value="1"/>
</dbReference>
<dbReference type="PANTHER" id="PTHR45436">
    <property type="entry name" value="SENSOR HISTIDINE KINASE YKOH"/>
    <property type="match status" value="1"/>
</dbReference>
<evidence type="ECO:0000256" key="9">
    <source>
        <dbReference type="ARBA" id="ARBA00022989"/>
    </source>
</evidence>
<dbReference type="Pfam" id="PF00672">
    <property type="entry name" value="HAMP"/>
    <property type="match status" value="1"/>
</dbReference>
<dbReference type="Proteomes" id="UP000599074">
    <property type="component" value="Unassembled WGS sequence"/>
</dbReference>
<dbReference type="InterPro" id="IPR005467">
    <property type="entry name" value="His_kinase_dom"/>
</dbReference>
<dbReference type="Pfam" id="PF00512">
    <property type="entry name" value="HisKA"/>
    <property type="match status" value="1"/>
</dbReference>
<sequence>MDRTARSLAAARRPAVAGWHAVRGRARGSARRVGAFVDRVPLRVRLVVAMLVTVAVAQVVTGAVALEALDRYLTARLDGQLTSSARTTAAQLRHGVPPGGGDLARFNLPGAVYLRVDDGNGDSVFDLPPPGGQVPAVPADPTTVAFDAPRTVPGTGGGGSWRLVVEPVPASNATLVMAVSLSEQSAIVTGLALIDFVVGAVVLVLLGGVGFLLVRASLRPLRQVETVAAAIADGQLDQRVPQRDPRTEVGRLTEALNAMLARIEGAFRDREASEAQARASEARMRRFVADASHELRTPLTSIRGFAELYRQGAAADTADVSRYMRRIEAESSRMGLLVEDLLLLARLDQQRPLQRRPVDLAVLAADAVHDARVIATDRRIELRTSGACVVNGDEPRLRQVLGNLVTNALTHTAPGVPVAVTVARDGETGVLLEVADRGPGLAPEHAARVFERFYRADPSRARHTGGSGLGLAIVAAIVAAHDGTVEVRTAPGSGATFRVHLRAASAAIPKTGATHQCRVGHPAHEAQPARASEPTAVRPPR</sequence>
<dbReference type="CDD" id="cd06225">
    <property type="entry name" value="HAMP"/>
    <property type="match status" value="1"/>
</dbReference>
<dbReference type="CDD" id="cd00075">
    <property type="entry name" value="HATPase"/>
    <property type="match status" value="1"/>
</dbReference>
<dbReference type="Pfam" id="PF02518">
    <property type="entry name" value="HATPase_c"/>
    <property type="match status" value="1"/>
</dbReference>
<evidence type="ECO:0000256" key="5">
    <source>
        <dbReference type="ARBA" id="ARBA00022553"/>
    </source>
</evidence>
<feature type="region of interest" description="Disordered" evidence="12">
    <location>
        <begin position="520"/>
        <end position="541"/>
    </location>
</feature>
<dbReference type="EC" id="2.7.13.3" evidence="4"/>
<dbReference type="InterPro" id="IPR004358">
    <property type="entry name" value="Sig_transdc_His_kin-like_C"/>
</dbReference>
<dbReference type="PANTHER" id="PTHR45436:SF5">
    <property type="entry name" value="SENSOR HISTIDINE KINASE TRCS"/>
    <property type="match status" value="1"/>
</dbReference>
<dbReference type="SMART" id="SM00304">
    <property type="entry name" value="HAMP"/>
    <property type="match status" value="1"/>
</dbReference>
<evidence type="ECO:0000256" key="8">
    <source>
        <dbReference type="ARBA" id="ARBA00022777"/>
    </source>
</evidence>
<dbReference type="GO" id="GO:0000155">
    <property type="term" value="F:phosphorelay sensor kinase activity"/>
    <property type="evidence" value="ECO:0007669"/>
    <property type="project" value="InterPro"/>
</dbReference>
<dbReference type="PROSITE" id="PS50109">
    <property type="entry name" value="HIS_KIN"/>
    <property type="match status" value="1"/>
</dbReference>
<dbReference type="InterPro" id="IPR050428">
    <property type="entry name" value="TCS_sensor_his_kinase"/>
</dbReference>
<comment type="caution">
    <text evidence="16">The sequence shown here is derived from an EMBL/GenBank/DDBJ whole genome shotgun (WGS) entry which is preliminary data.</text>
</comment>
<dbReference type="InterPro" id="IPR003594">
    <property type="entry name" value="HATPase_dom"/>
</dbReference>
<dbReference type="SMART" id="SM00387">
    <property type="entry name" value="HATPase_c"/>
    <property type="match status" value="1"/>
</dbReference>
<dbReference type="InterPro" id="IPR036097">
    <property type="entry name" value="HisK_dim/P_sf"/>
</dbReference>
<dbReference type="SUPFAM" id="SSF55874">
    <property type="entry name" value="ATPase domain of HSP90 chaperone/DNA topoisomerase II/histidine kinase"/>
    <property type="match status" value="1"/>
</dbReference>
<keyword evidence="17" id="KW-1185">Reference proteome</keyword>
<dbReference type="FunFam" id="3.30.565.10:FF:000006">
    <property type="entry name" value="Sensor histidine kinase WalK"/>
    <property type="match status" value="1"/>
</dbReference>
<dbReference type="EMBL" id="BOON01000024">
    <property type="protein sequence ID" value="GII23007.1"/>
    <property type="molecule type" value="Genomic_DNA"/>
</dbReference>
<keyword evidence="11 13" id="KW-0472">Membrane</keyword>
<dbReference type="Gene3D" id="6.10.340.10">
    <property type="match status" value="1"/>
</dbReference>
<evidence type="ECO:0000256" key="11">
    <source>
        <dbReference type="ARBA" id="ARBA00023136"/>
    </source>
</evidence>
<dbReference type="PROSITE" id="PS50885">
    <property type="entry name" value="HAMP"/>
    <property type="match status" value="1"/>
</dbReference>
<feature type="transmembrane region" description="Helical" evidence="13">
    <location>
        <begin position="186"/>
        <end position="214"/>
    </location>
</feature>
<organism evidence="16 17">
    <name type="scientific">Planosporangium mesophilum</name>
    <dbReference type="NCBI Taxonomy" id="689768"/>
    <lineage>
        <taxon>Bacteria</taxon>
        <taxon>Bacillati</taxon>
        <taxon>Actinomycetota</taxon>
        <taxon>Actinomycetes</taxon>
        <taxon>Micromonosporales</taxon>
        <taxon>Micromonosporaceae</taxon>
        <taxon>Planosporangium</taxon>
    </lineage>
</organism>
<comment type="catalytic activity">
    <reaction evidence="1">
        <text>ATP + protein L-histidine = ADP + protein N-phospho-L-histidine.</text>
        <dbReference type="EC" id="2.7.13.3"/>
    </reaction>
</comment>
<accession>A0A8J3TD70</accession>
<evidence type="ECO:0000256" key="13">
    <source>
        <dbReference type="SAM" id="Phobius"/>
    </source>
</evidence>
<evidence type="ECO:0000256" key="6">
    <source>
        <dbReference type="ARBA" id="ARBA00022679"/>
    </source>
</evidence>
<proteinExistence type="predicted"/>
<dbReference type="SUPFAM" id="SSF47384">
    <property type="entry name" value="Homodimeric domain of signal transducing histidine kinase"/>
    <property type="match status" value="1"/>
</dbReference>
<dbReference type="GO" id="GO:0005509">
    <property type="term" value="F:calcium ion binding"/>
    <property type="evidence" value="ECO:0007669"/>
    <property type="project" value="UniProtKB-ARBA"/>
</dbReference>
<evidence type="ECO:0000256" key="7">
    <source>
        <dbReference type="ARBA" id="ARBA00022692"/>
    </source>
</evidence>
<gene>
    <name evidence="16" type="ORF">Pme01_26040</name>
</gene>
<dbReference type="SUPFAM" id="SSF158472">
    <property type="entry name" value="HAMP domain-like"/>
    <property type="match status" value="1"/>
</dbReference>
<name>A0A8J3TD70_9ACTN</name>
<dbReference type="FunFam" id="1.10.287.130:FF:000001">
    <property type="entry name" value="Two-component sensor histidine kinase"/>
    <property type="match status" value="1"/>
</dbReference>
<dbReference type="Gene3D" id="1.10.287.130">
    <property type="match status" value="1"/>
</dbReference>
<dbReference type="GO" id="GO:0005886">
    <property type="term" value="C:plasma membrane"/>
    <property type="evidence" value="ECO:0007669"/>
    <property type="project" value="UniProtKB-SubCell"/>
</dbReference>
<evidence type="ECO:0000256" key="2">
    <source>
        <dbReference type="ARBA" id="ARBA00001968"/>
    </source>
</evidence>
<keyword evidence="5" id="KW-0597">Phosphoprotein</keyword>
<keyword evidence="9 13" id="KW-1133">Transmembrane helix</keyword>
<evidence type="ECO:0000256" key="1">
    <source>
        <dbReference type="ARBA" id="ARBA00000085"/>
    </source>
</evidence>
<evidence type="ECO:0000259" key="14">
    <source>
        <dbReference type="PROSITE" id="PS50109"/>
    </source>
</evidence>
<evidence type="ECO:0000256" key="3">
    <source>
        <dbReference type="ARBA" id="ARBA00004236"/>
    </source>
</evidence>
<comment type="subcellular location">
    <subcellularLocation>
        <location evidence="3">Cell membrane</location>
    </subcellularLocation>
</comment>
<reference evidence="16" key="1">
    <citation type="submission" date="2021-01" db="EMBL/GenBank/DDBJ databases">
        <title>Whole genome shotgun sequence of Planosporangium mesophilum NBRC 109066.</title>
        <authorList>
            <person name="Komaki H."/>
            <person name="Tamura T."/>
        </authorList>
    </citation>
    <scope>NUCLEOTIDE SEQUENCE</scope>
    <source>
        <strain evidence="16">NBRC 109066</strain>
    </source>
</reference>
<evidence type="ECO:0000256" key="4">
    <source>
        <dbReference type="ARBA" id="ARBA00012438"/>
    </source>
</evidence>
<dbReference type="SMART" id="SM00388">
    <property type="entry name" value="HisKA"/>
    <property type="match status" value="1"/>
</dbReference>
<dbReference type="PRINTS" id="PR00344">
    <property type="entry name" value="BCTRLSENSOR"/>
</dbReference>
<feature type="transmembrane region" description="Helical" evidence="13">
    <location>
        <begin position="46"/>
        <end position="66"/>
    </location>
</feature>